<dbReference type="PANTHER" id="PTHR33361">
    <property type="entry name" value="GLR0591 PROTEIN"/>
    <property type="match status" value="1"/>
</dbReference>
<dbReference type="Pfam" id="PF05960">
    <property type="entry name" value="DUF885"/>
    <property type="match status" value="1"/>
</dbReference>
<accession>A0A5D0TQJ8</accession>
<dbReference type="EMBL" id="VSFF01000021">
    <property type="protein sequence ID" value="TYC07562.1"/>
    <property type="molecule type" value="Genomic_DNA"/>
</dbReference>
<proteinExistence type="predicted"/>
<sequence length="547" mass="61547">MTPPNAQLAQLTKDFWHWRARTQSDSFDDIPRVDRPAGWTSDWSAAAVAARRSRLDGFSRRYQALDLGDESVPVRVNGRLLESALARVHWELDLLSGWRRNPCFYIDQSLIPVFNLLLPPPPFDGARAAAIIENLANVPRVLAQARTNLLGHAAEPFATQALKLLAESAERLEEAMASLAPLLPQLHARALPTVTQEAARQLTAFQDWLQDQDHPGEAAVGEQALNFFLHKVALLPYTPQQMRVMARQEHHRSVAAEAIARRQSRRSQQRSAPQEQNYIGLQHSQERAVRRFYAEQGILRLPEDLRHYRFEPVPSYLEPLTWLGVPHYITSQASAGEDAVRYVRAPEPGLSYFQQAKVLDPRTGIVHEGVHAHQLAWSWQHPDPARRNFYDSAPNEGLAFYHEELMLLSGLFADSPASAVFMANSMRLRALRVETDLGLAAGDLTLGEAADLLVTMVPLDGETAWQEAVFFAGNPGQGLSYQIGKLQILDLLSASERELDDFDLQAFHERLWREGNIPIALQRWEFLGLRDHLDEADRLAGAGRPLR</sequence>
<dbReference type="Proteomes" id="UP000322634">
    <property type="component" value="Unassembled WGS sequence"/>
</dbReference>
<name>A0A5D0TQJ8_9ACTN</name>
<dbReference type="RefSeq" id="WP_148356050.1">
    <property type="nucleotide sequence ID" value="NZ_JBHSBF010000041.1"/>
</dbReference>
<comment type="caution">
    <text evidence="2">The sequence shown here is derived from an EMBL/GenBank/DDBJ whole genome shotgun (WGS) entry which is preliminary data.</text>
</comment>
<evidence type="ECO:0000313" key="2">
    <source>
        <dbReference type="EMBL" id="TYC07562.1"/>
    </source>
</evidence>
<feature type="region of interest" description="Disordered" evidence="1">
    <location>
        <begin position="259"/>
        <end position="280"/>
    </location>
</feature>
<keyword evidence="3" id="KW-1185">Reference proteome</keyword>
<dbReference type="InterPro" id="IPR010281">
    <property type="entry name" value="DUF885"/>
</dbReference>
<protein>
    <submittedName>
        <fullName evidence="2">DUF885 domain-containing protein</fullName>
    </submittedName>
</protein>
<dbReference type="PANTHER" id="PTHR33361:SF2">
    <property type="entry name" value="DUF885 DOMAIN-CONTAINING PROTEIN"/>
    <property type="match status" value="1"/>
</dbReference>
<organism evidence="2 3">
    <name type="scientific">Actinomadura syzygii</name>
    <dbReference type="NCBI Taxonomy" id="1427538"/>
    <lineage>
        <taxon>Bacteria</taxon>
        <taxon>Bacillati</taxon>
        <taxon>Actinomycetota</taxon>
        <taxon>Actinomycetes</taxon>
        <taxon>Streptosporangiales</taxon>
        <taxon>Thermomonosporaceae</taxon>
        <taxon>Actinomadura</taxon>
    </lineage>
</organism>
<reference evidence="2 3" key="1">
    <citation type="submission" date="2019-08" db="EMBL/GenBank/DDBJ databases">
        <title>Actinomadura sp. nov. CYP1-5 isolated from mountain soil.</title>
        <authorList>
            <person name="Songsumanus A."/>
            <person name="Kuncharoen N."/>
            <person name="Kudo T."/>
            <person name="Yuki M."/>
            <person name="Igarashi Y."/>
            <person name="Tanasupawat S."/>
        </authorList>
    </citation>
    <scope>NUCLEOTIDE SEQUENCE [LARGE SCALE GENOMIC DNA]</scope>
    <source>
        <strain evidence="2 3">GKU157</strain>
    </source>
</reference>
<dbReference type="OrthoDB" id="7207122at2"/>
<gene>
    <name evidence="2" type="ORF">FXF65_41880</name>
</gene>
<evidence type="ECO:0000313" key="3">
    <source>
        <dbReference type="Proteomes" id="UP000322634"/>
    </source>
</evidence>
<evidence type="ECO:0000256" key="1">
    <source>
        <dbReference type="SAM" id="MobiDB-lite"/>
    </source>
</evidence>
<dbReference type="AlphaFoldDB" id="A0A5D0TQJ8"/>